<keyword evidence="3" id="KW-1185">Reference proteome</keyword>
<sequence>MSLLACLKRQKMENQIIFGIVAIMLISSILIGIAFLIQNIVLFKMIEASSSIIFIRQENNSIQNLGQSIKNYFMRKHELYIHRLNNINKLFQYYSEIESKVKKMDYLEYCLFQQDIQKNQIRYSAAQFCYQACGVYDHFTLPQNDRMIEIFNQTTQILNQFTISFPVTLESILSYADLSETQFYAAYPLAYSVQGYQPKKRLWYTNHIQQMNRNLNSDLFYSPAYLVVHLQTYAISLTHTLFNYENEKIGLAQQMIQLVDSAIQDLPYNALLINNEGQLVLNAADFEYDPKNINYIYNQTLTGFNKSDWEFMQKLSKNRTNVENCNNFQNVYCLYDKLNNSTIIVFTSQLKNENFTILLYTNFTLQSQINEQMALLQLGLLEVVKRICFEHLACIIFITAVSMLASRLLFLPLKYLMKSIKNHILQIGNNLNTEVFKILHNGQRRRGNTFSKLTFEILKFQDILNNRKSYRNPICHQIENFQYKFKREGERKTNFIFDDIDFLSNNQQNELSEKKLYLMCKQLIHDKYKYQKECS</sequence>
<evidence type="ECO:0000313" key="3">
    <source>
        <dbReference type="Proteomes" id="UP000692954"/>
    </source>
</evidence>
<feature type="transmembrane region" description="Helical" evidence="1">
    <location>
        <begin position="16"/>
        <end position="37"/>
    </location>
</feature>
<protein>
    <submittedName>
        <fullName evidence="2">Uncharacterized protein</fullName>
    </submittedName>
</protein>
<dbReference type="OrthoDB" id="293928at2759"/>
<proteinExistence type="predicted"/>
<dbReference type="EMBL" id="CAJJDN010000030">
    <property type="protein sequence ID" value="CAD8072922.1"/>
    <property type="molecule type" value="Genomic_DNA"/>
</dbReference>
<reference evidence="2" key="1">
    <citation type="submission" date="2021-01" db="EMBL/GenBank/DDBJ databases">
        <authorList>
            <consortium name="Genoscope - CEA"/>
            <person name="William W."/>
        </authorList>
    </citation>
    <scope>NUCLEOTIDE SEQUENCE</scope>
</reference>
<name>A0A8S1M2V8_9CILI</name>
<keyword evidence="1" id="KW-0472">Membrane</keyword>
<evidence type="ECO:0000256" key="1">
    <source>
        <dbReference type="SAM" id="Phobius"/>
    </source>
</evidence>
<evidence type="ECO:0000313" key="2">
    <source>
        <dbReference type="EMBL" id="CAD8072922.1"/>
    </source>
</evidence>
<gene>
    <name evidence="2" type="ORF">PSON_ATCC_30995.1.T0300035</name>
</gene>
<accession>A0A8S1M2V8</accession>
<dbReference type="AlphaFoldDB" id="A0A8S1M2V8"/>
<keyword evidence="1" id="KW-1133">Transmembrane helix</keyword>
<comment type="caution">
    <text evidence="2">The sequence shown here is derived from an EMBL/GenBank/DDBJ whole genome shotgun (WGS) entry which is preliminary data.</text>
</comment>
<organism evidence="2 3">
    <name type="scientific">Paramecium sonneborni</name>
    <dbReference type="NCBI Taxonomy" id="65129"/>
    <lineage>
        <taxon>Eukaryota</taxon>
        <taxon>Sar</taxon>
        <taxon>Alveolata</taxon>
        <taxon>Ciliophora</taxon>
        <taxon>Intramacronucleata</taxon>
        <taxon>Oligohymenophorea</taxon>
        <taxon>Peniculida</taxon>
        <taxon>Parameciidae</taxon>
        <taxon>Paramecium</taxon>
    </lineage>
</organism>
<dbReference type="Proteomes" id="UP000692954">
    <property type="component" value="Unassembled WGS sequence"/>
</dbReference>
<feature type="transmembrane region" description="Helical" evidence="1">
    <location>
        <begin position="389"/>
        <end position="410"/>
    </location>
</feature>
<keyword evidence="1" id="KW-0812">Transmembrane</keyword>